<dbReference type="EMBL" id="GBRH01221050">
    <property type="protein sequence ID" value="JAD76845.1"/>
    <property type="molecule type" value="Transcribed_RNA"/>
</dbReference>
<name>A0A0A9CTX8_ARUDO</name>
<protein>
    <submittedName>
        <fullName evidence="2">Uncharacterized protein</fullName>
    </submittedName>
</protein>
<feature type="region of interest" description="Disordered" evidence="1">
    <location>
        <begin position="254"/>
        <end position="290"/>
    </location>
</feature>
<feature type="compositionally biased region" description="Basic residues" evidence="1">
    <location>
        <begin position="69"/>
        <end position="83"/>
    </location>
</feature>
<proteinExistence type="predicted"/>
<accession>A0A0A9CTX8</accession>
<sequence>MAPEHGAPRGGAQVCDPHGPHLGSGHPGDHGVVDAAHLLAAAGDHHGPPPRAGPLLVPDPGGFHDRLRPPRHARHPLRLRPRARPAGAPRHGARPRHLLPPTHGHRLRHLGPRHPRRRLRRAPPQGCRRRCGHHRRRDGAAVGVLAGAAVRAARGRRGLHLRGAPRVHVRPGPREHAQHGNGALLALHLDGELREHGARGRRPCVERRRRWRQLAAGQHQPRQAGLLLLGGDDAAAPEPGVLPDMRQAVHVQAGAAPQGRGRGWRQGSTSGTARKGLSSTAPLKQVQCAR</sequence>
<dbReference type="AlphaFoldDB" id="A0A0A9CTX8"/>
<feature type="compositionally biased region" description="Low complexity" evidence="1">
    <location>
        <begin position="33"/>
        <end position="42"/>
    </location>
</feature>
<evidence type="ECO:0000256" key="1">
    <source>
        <dbReference type="SAM" id="MobiDB-lite"/>
    </source>
</evidence>
<feature type="region of interest" description="Disordered" evidence="1">
    <location>
        <begin position="1"/>
        <end position="134"/>
    </location>
</feature>
<evidence type="ECO:0000313" key="2">
    <source>
        <dbReference type="EMBL" id="JAD76845.1"/>
    </source>
</evidence>
<feature type="compositionally biased region" description="Basic residues" evidence="1">
    <location>
        <begin position="91"/>
        <end position="134"/>
    </location>
</feature>
<reference evidence="2" key="2">
    <citation type="journal article" date="2015" name="Data Brief">
        <title>Shoot transcriptome of the giant reed, Arundo donax.</title>
        <authorList>
            <person name="Barrero R.A."/>
            <person name="Guerrero F.D."/>
            <person name="Moolhuijzen P."/>
            <person name="Goolsby J.A."/>
            <person name="Tidwell J."/>
            <person name="Bellgard S.E."/>
            <person name="Bellgard M.I."/>
        </authorList>
    </citation>
    <scope>NUCLEOTIDE SEQUENCE</scope>
    <source>
        <tissue evidence="2">Shoot tissue taken approximately 20 cm above the soil surface</tissue>
    </source>
</reference>
<feature type="compositionally biased region" description="Polar residues" evidence="1">
    <location>
        <begin position="268"/>
        <end position="282"/>
    </location>
</feature>
<organism evidence="2">
    <name type="scientific">Arundo donax</name>
    <name type="common">Giant reed</name>
    <name type="synonym">Donax arundinaceus</name>
    <dbReference type="NCBI Taxonomy" id="35708"/>
    <lineage>
        <taxon>Eukaryota</taxon>
        <taxon>Viridiplantae</taxon>
        <taxon>Streptophyta</taxon>
        <taxon>Embryophyta</taxon>
        <taxon>Tracheophyta</taxon>
        <taxon>Spermatophyta</taxon>
        <taxon>Magnoliopsida</taxon>
        <taxon>Liliopsida</taxon>
        <taxon>Poales</taxon>
        <taxon>Poaceae</taxon>
        <taxon>PACMAD clade</taxon>
        <taxon>Arundinoideae</taxon>
        <taxon>Arundineae</taxon>
        <taxon>Arundo</taxon>
    </lineage>
</organism>
<reference evidence="2" key="1">
    <citation type="submission" date="2014-09" db="EMBL/GenBank/DDBJ databases">
        <authorList>
            <person name="Magalhaes I.L.F."/>
            <person name="Oliveira U."/>
            <person name="Santos F.R."/>
            <person name="Vidigal T.H.D.A."/>
            <person name="Brescovit A.D."/>
            <person name="Santos A.J."/>
        </authorList>
    </citation>
    <scope>NUCLEOTIDE SEQUENCE</scope>
    <source>
        <tissue evidence="2">Shoot tissue taken approximately 20 cm above the soil surface</tissue>
    </source>
</reference>